<reference evidence="8" key="1">
    <citation type="submission" date="2021-07" db="EMBL/GenBank/DDBJ databases">
        <title>Draft genome sequence of carbapenem-resistant Aeromonas spp. in Japan.</title>
        <authorList>
            <person name="Maehana S."/>
            <person name="Suzuki M."/>
            <person name="Kitasato H."/>
        </authorList>
    </citation>
    <scope>NUCLEOTIDE SEQUENCE</scope>
    <source>
        <strain evidence="8">KAM343</strain>
    </source>
</reference>
<dbReference type="EMBL" id="BPNI01000182">
    <property type="protein sequence ID" value="GJA43502.1"/>
    <property type="molecule type" value="Genomic_DNA"/>
</dbReference>
<keyword evidence="5" id="KW-0812">Transmembrane</keyword>
<dbReference type="GO" id="GO:1990281">
    <property type="term" value="C:efflux pump complex"/>
    <property type="evidence" value="ECO:0007669"/>
    <property type="project" value="TreeGrafter"/>
</dbReference>
<dbReference type="Proteomes" id="UP000886939">
    <property type="component" value="Unassembled WGS sequence"/>
</dbReference>
<dbReference type="InterPro" id="IPR051906">
    <property type="entry name" value="TolC-like"/>
</dbReference>
<name>A0AAV4YTL9_AERCA</name>
<dbReference type="InterPro" id="IPR003423">
    <property type="entry name" value="OMP_efflux"/>
</dbReference>
<dbReference type="GO" id="GO:0009279">
    <property type="term" value="C:cell outer membrane"/>
    <property type="evidence" value="ECO:0007669"/>
    <property type="project" value="UniProtKB-SubCell"/>
</dbReference>
<evidence type="ECO:0000256" key="6">
    <source>
        <dbReference type="ARBA" id="ARBA00023136"/>
    </source>
</evidence>
<accession>A0AAV4YTL9</accession>
<comment type="similarity">
    <text evidence="2">Belongs to the outer membrane factor (OMF) (TC 1.B.17) family.</text>
</comment>
<evidence type="ECO:0000256" key="1">
    <source>
        <dbReference type="ARBA" id="ARBA00004442"/>
    </source>
</evidence>
<evidence type="ECO:0000256" key="7">
    <source>
        <dbReference type="ARBA" id="ARBA00023237"/>
    </source>
</evidence>
<keyword evidence="7" id="KW-0998">Cell outer membrane</keyword>
<evidence type="ECO:0000313" key="8">
    <source>
        <dbReference type="EMBL" id="GJA43502.1"/>
    </source>
</evidence>
<sequence length="108" mass="12340">MNAFRQVEEGTRLAWNAKESLAKQKVFLKEHVDASYDTVQAYKKQFGLGQRTLLDVLNTENELFEARRSYITAEYDSLLADYRILNATGGLLNALNVQQPAEWQANNN</sequence>
<keyword evidence="4" id="KW-1134">Transmembrane beta strand</keyword>
<dbReference type="AlphaFoldDB" id="A0AAV4YTL9"/>
<organism evidence="8 9">
    <name type="scientific">Aeromonas caviae</name>
    <name type="common">Aeromonas punctata</name>
    <dbReference type="NCBI Taxonomy" id="648"/>
    <lineage>
        <taxon>Bacteria</taxon>
        <taxon>Pseudomonadati</taxon>
        <taxon>Pseudomonadota</taxon>
        <taxon>Gammaproteobacteria</taxon>
        <taxon>Aeromonadales</taxon>
        <taxon>Aeromonadaceae</taxon>
        <taxon>Aeromonas</taxon>
    </lineage>
</organism>
<dbReference type="PANTHER" id="PTHR30026">
    <property type="entry name" value="OUTER MEMBRANE PROTEIN TOLC"/>
    <property type="match status" value="1"/>
</dbReference>
<dbReference type="SUPFAM" id="SSF56954">
    <property type="entry name" value="Outer membrane efflux proteins (OEP)"/>
    <property type="match status" value="1"/>
</dbReference>
<keyword evidence="3" id="KW-0813">Transport</keyword>
<comment type="caution">
    <text evidence="8">The sequence shown here is derived from an EMBL/GenBank/DDBJ whole genome shotgun (WGS) entry which is preliminary data.</text>
</comment>
<dbReference type="PANTHER" id="PTHR30026:SF22">
    <property type="entry name" value="OUTER MEMBRANE EFFLUX PROTEIN"/>
    <property type="match status" value="1"/>
</dbReference>
<gene>
    <name evidence="8" type="ORF">KAM343_42980</name>
</gene>
<proteinExistence type="inferred from homology"/>
<evidence type="ECO:0000256" key="3">
    <source>
        <dbReference type="ARBA" id="ARBA00022448"/>
    </source>
</evidence>
<protein>
    <recommendedName>
        <fullName evidence="10">TolC family protein</fullName>
    </recommendedName>
</protein>
<evidence type="ECO:0000313" key="9">
    <source>
        <dbReference type="Proteomes" id="UP000886939"/>
    </source>
</evidence>
<evidence type="ECO:0000256" key="5">
    <source>
        <dbReference type="ARBA" id="ARBA00022692"/>
    </source>
</evidence>
<keyword evidence="6" id="KW-0472">Membrane</keyword>
<evidence type="ECO:0008006" key="10">
    <source>
        <dbReference type="Google" id="ProtNLM"/>
    </source>
</evidence>
<comment type="subcellular location">
    <subcellularLocation>
        <location evidence="1">Cell outer membrane</location>
    </subcellularLocation>
</comment>
<dbReference type="GO" id="GO:0015562">
    <property type="term" value="F:efflux transmembrane transporter activity"/>
    <property type="evidence" value="ECO:0007669"/>
    <property type="project" value="InterPro"/>
</dbReference>
<dbReference type="GO" id="GO:0015288">
    <property type="term" value="F:porin activity"/>
    <property type="evidence" value="ECO:0007669"/>
    <property type="project" value="TreeGrafter"/>
</dbReference>
<evidence type="ECO:0000256" key="4">
    <source>
        <dbReference type="ARBA" id="ARBA00022452"/>
    </source>
</evidence>
<dbReference type="Pfam" id="PF02321">
    <property type="entry name" value="OEP"/>
    <property type="match status" value="1"/>
</dbReference>
<dbReference type="Gene3D" id="1.20.1600.10">
    <property type="entry name" value="Outer membrane efflux proteins (OEP)"/>
    <property type="match status" value="1"/>
</dbReference>
<evidence type="ECO:0000256" key="2">
    <source>
        <dbReference type="ARBA" id="ARBA00007613"/>
    </source>
</evidence>